<dbReference type="Pfam" id="PF07729">
    <property type="entry name" value="FCD"/>
    <property type="match status" value="1"/>
</dbReference>
<comment type="caution">
    <text evidence="5">The sequence shown here is derived from an EMBL/GenBank/DDBJ whole genome shotgun (WGS) entry which is preliminary data.</text>
</comment>
<organism evidence="5 6">
    <name type="scientific">Pelagovum pacificum</name>
    <dbReference type="NCBI Taxonomy" id="2588711"/>
    <lineage>
        <taxon>Bacteria</taxon>
        <taxon>Pseudomonadati</taxon>
        <taxon>Pseudomonadota</taxon>
        <taxon>Alphaproteobacteria</taxon>
        <taxon>Rhodobacterales</taxon>
        <taxon>Paracoccaceae</taxon>
        <taxon>Pelagovum</taxon>
    </lineage>
</organism>
<reference evidence="5 6" key="1">
    <citation type="submission" date="2019-06" db="EMBL/GenBank/DDBJ databases">
        <title>Genome of new Rhodobacteraceae sp. SM1903.</title>
        <authorList>
            <person name="Ren X."/>
        </authorList>
    </citation>
    <scope>NUCLEOTIDE SEQUENCE [LARGE SCALE GENOMIC DNA]</scope>
    <source>
        <strain evidence="5 6">SM1903</strain>
    </source>
</reference>
<dbReference type="GO" id="GO:0003677">
    <property type="term" value="F:DNA binding"/>
    <property type="evidence" value="ECO:0007669"/>
    <property type="project" value="UniProtKB-KW"/>
</dbReference>
<dbReference type="GO" id="GO:0003700">
    <property type="term" value="F:DNA-binding transcription factor activity"/>
    <property type="evidence" value="ECO:0007669"/>
    <property type="project" value="InterPro"/>
</dbReference>
<evidence type="ECO:0000313" key="5">
    <source>
        <dbReference type="EMBL" id="TNY33341.1"/>
    </source>
</evidence>
<dbReference type="AlphaFoldDB" id="A0A5C5GHH1"/>
<sequence>MGKFLDLIDPGLSTGGSNHGRVVEGIGRAIVAGEPPDGELLPRDEELIEVFGVSRTVLREAMKTLAAKGMVVAKARVGTRVRPRREWNMFDAQLLRWHLDGEPSCRFYQQLFEMRLAFEPFAARLAAENATAADLDRLAACVEAMRSAQDQTEFSLADMEFHRAVFDAAGNAFFQSVVSLVEAALLSLLRRSSPDPHPEELRKICDGHQLIADAIACRQPAKAHDAMIKVIDVG</sequence>
<keyword evidence="2" id="KW-0238">DNA-binding</keyword>
<dbReference type="RefSeq" id="WP_140194026.1">
    <property type="nucleotide sequence ID" value="NZ_CP065915.1"/>
</dbReference>
<dbReference type="InterPro" id="IPR011711">
    <property type="entry name" value="GntR_C"/>
</dbReference>
<dbReference type="InterPro" id="IPR008920">
    <property type="entry name" value="TF_FadR/GntR_C"/>
</dbReference>
<keyword evidence="1" id="KW-0805">Transcription regulation</keyword>
<dbReference type="SMART" id="SM00345">
    <property type="entry name" value="HTH_GNTR"/>
    <property type="match status" value="1"/>
</dbReference>
<keyword evidence="6" id="KW-1185">Reference proteome</keyword>
<accession>A0A5C5GHH1</accession>
<dbReference type="PANTHER" id="PTHR43537">
    <property type="entry name" value="TRANSCRIPTIONAL REGULATOR, GNTR FAMILY"/>
    <property type="match status" value="1"/>
</dbReference>
<dbReference type="InterPro" id="IPR000524">
    <property type="entry name" value="Tscrpt_reg_HTH_GntR"/>
</dbReference>
<proteinExistence type="predicted"/>
<dbReference type="PANTHER" id="PTHR43537:SF44">
    <property type="entry name" value="GNTR FAMILY REGULATORY PROTEIN"/>
    <property type="match status" value="1"/>
</dbReference>
<feature type="domain" description="HTH gntR-type" evidence="4">
    <location>
        <begin position="16"/>
        <end position="84"/>
    </location>
</feature>
<evidence type="ECO:0000256" key="3">
    <source>
        <dbReference type="ARBA" id="ARBA00023163"/>
    </source>
</evidence>
<gene>
    <name evidence="5" type="ORF">FHY64_08735</name>
</gene>
<keyword evidence="3" id="KW-0804">Transcription</keyword>
<dbReference type="OrthoDB" id="9028214at2"/>
<name>A0A5C5GHH1_9RHOB</name>
<dbReference type="Pfam" id="PF00392">
    <property type="entry name" value="GntR"/>
    <property type="match status" value="1"/>
</dbReference>
<evidence type="ECO:0000259" key="4">
    <source>
        <dbReference type="PROSITE" id="PS50949"/>
    </source>
</evidence>
<evidence type="ECO:0000256" key="2">
    <source>
        <dbReference type="ARBA" id="ARBA00023125"/>
    </source>
</evidence>
<dbReference type="CDD" id="cd07377">
    <property type="entry name" value="WHTH_GntR"/>
    <property type="match status" value="1"/>
</dbReference>
<dbReference type="Gene3D" id="1.20.120.530">
    <property type="entry name" value="GntR ligand-binding domain-like"/>
    <property type="match status" value="1"/>
</dbReference>
<dbReference type="PRINTS" id="PR00035">
    <property type="entry name" value="HTHGNTR"/>
</dbReference>
<dbReference type="Proteomes" id="UP000314011">
    <property type="component" value="Unassembled WGS sequence"/>
</dbReference>
<dbReference type="SUPFAM" id="SSF46785">
    <property type="entry name" value="Winged helix' DNA-binding domain"/>
    <property type="match status" value="1"/>
</dbReference>
<dbReference type="InterPro" id="IPR036390">
    <property type="entry name" value="WH_DNA-bd_sf"/>
</dbReference>
<evidence type="ECO:0000313" key="6">
    <source>
        <dbReference type="Proteomes" id="UP000314011"/>
    </source>
</evidence>
<dbReference type="EMBL" id="VFFF01000001">
    <property type="protein sequence ID" value="TNY33341.1"/>
    <property type="molecule type" value="Genomic_DNA"/>
</dbReference>
<dbReference type="SMART" id="SM00895">
    <property type="entry name" value="FCD"/>
    <property type="match status" value="1"/>
</dbReference>
<protein>
    <submittedName>
        <fullName evidence="5">FadR family transcriptional regulator</fullName>
    </submittedName>
</protein>
<dbReference type="PROSITE" id="PS50949">
    <property type="entry name" value="HTH_GNTR"/>
    <property type="match status" value="1"/>
</dbReference>
<dbReference type="SUPFAM" id="SSF48008">
    <property type="entry name" value="GntR ligand-binding domain-like"/>
    <property type="match status" value="1"/>
</dbReference>
<dbReference type="Gene3D" id="1.10.10.10">
    <property type="entry name" value="Winged helix-like DNA-binding domain superfamily/Winged helix DNA-binding domain"/>
    <property type="match status" value="1"/>
</dbReference>
<dbReference type="InterPro" id="IPR036388">
    <property type="entry name" value="WH-like_DNA-bd_sf"/>
</dbReference>
<evidence type="ECO:0000256" key="1">
    <source>
        <dbReference type="ARBA" id="ARBA00023015"/>
    </source>
</evidence>